<dbReference type="EMBL" id="JACHBG010000020">
    <property type="protein sequence ID" value="MBB6488265.1"/>
    <property type="molecule type" value="Genomic_DNA"/>
</dbReference>
<dbReference type="InterPro" id="IPR012318">
    <property type="entry name" value="HTH_CRP"/>
</dbReference>
<dbReference type="PROSITE" id="PS00042">
    <property type="entry name" value="HTH_CRP_1"/>
    <property type="match status" value="1"/>
</dbReference>
<evidence type="ECO:0000256" key="1">
    <source>
        <dbReference type="ARBA" id="ARBA00023015"/>
    </source>
</evidence>
<evidence type="ECO:0000256" key="2">
    <source>
        <dbReference type="ARBA" id="ARBA00023125"/>
    </source>
</evidence>
<dbReference type="GO" id="GO:0005829">
    <property type="term" value="C:cytosol"/>
    <property type="evidence" value="ECO:0007669"/>
    <property type="project" value="TreeGrafter"/>
</dbReference>
<dbReference type="CDD" id="cd00092">
    <property type="entry name" value="HTH_CRP"/>
    <property type="match status" value="1"/>
</dbReference>
<dbReference type="PANTHER" id="PTHR24567:SF75">
    <property type="entry name" value="FUMARATE AND NITRATE REDUCTION REGULATORY PROTEIN"/>
    <property type="match status" value="1"/>
</dbReference>
<keyword evidence="1" id="KW-0805">Transcription regulation</keyword>
<dbReference type="PROSITE" id="PS51063">
    <property type="entry name" value="HTH_CRP_2"/>
    <property type="match status" value="1"/>
</dbReference>
<evidence type="ECO:0000256" key="4">
    <source>
        <dbReference type="ARBA" id="ARBA00023231"/>
    </source>
</evidence>
<keyword evidence="4" id="KW-0535">Nitrogen fixation</keyword>
<dbReference type="InterPro" id="IPR050397">
    <property type="entry name" value="Env_Response_Regulators"/>
</dbReference>
<organism evidence="7 8">
    <name type="scientific">Rhizobium lusitanum</name>
    <dbReference type="NCBI Taxonomy" id="293958"/>
    <lineage>
        <taxon>Bacteria</taxon>
        <taxon>Pseudomonadati</taxon>
        <taxon>Pseudomonadota</taxon>
        <taxon>Alphaproteobacteria</taxon>
        <taxon>Hyphomicrobiales</taxon>
        <taxon>Rhizobiaceae</taxon>
        <taxon>Rhizobium/Agrobacterium group</taxon>
        <taxon>Rhizobium</taxon>
    </lineage>
</organism>
<feature type="domain" description="Cyclic nucleotide-binding" evidence="5">
    <location>
        <begin position="57"/>
        <end position="107"/>
    </location>
</feature>
<dbReference type="InterPro" id="IPR036388">
    <property type="entry name" value="WH-like_DNA-bd_sf"/>
</dbReference>
<dbReference type="PRINTS" id="PR00034">
    <property type="entry name" value="HTHCRP"/>
</dbReference>
<keyword evidence="2" id="KW-0238">DNA-binding</keyword>
<name>A0A7X0IW38_9HYPH</name>
<dbReference type="PANTHER" id="PTHR24567">
    <property type="entry name" value="CRP FAMILY TRANSCRIPTIONAL REGULATORY PROTEIN"/>
    <property type="match status" value="1"/>
</dbReference>
<dbReference type="Gene3D" id="1.10.10.10">
    <property type="entry name" value="Winged helix-like DNA-binding domain superfamily/Winged helix DNA-binding domain"/>
    <property type="match status" value="1"/>
</dbReference>
<dbReference type="SUPFAM" id="SSF51206">
    <property type="entry name" value="cAMP-binding domain-like"/>
    <property type="match status" value="1"/>
</dbReference>
<dbReference type="SUPFAM" id="SSF46785">
    <property type="entry name" value="Winged helix' DNA-binding domain"/>
    <property type="match status" value="1"/>
</dbReference>
<dbReference type="FunFam" id="1.10.10.10:FF:000028">
    <property type="entry name" value="Fumarate/nitrate reduction transcriptional regulator Fnr"/>
    <property type="match status" value="1"/>
</dbReference>
<feature type="domain" description="HTH crp-type" evidence="6">
    <location>
        <begin position="163"/>
        <end position="233"/>
    </location>
</feature>
<evidence type="ECO:0000259" key="5">
    <source>
        <dbReference type="PROSITE" id="PS50042"/>
    </source>
</evidence>
<dbReference type="Proteomes" id="UP000565576">
    <property type="component" value="Unassembled WGS sequence"/>
</dbReference>
<comment type="caution">
    <text evidence="7">The sequence shown here is derived from an EMBL/GenBank/DDBJ whole genome shotgun (WGS) entry which is preliminary data.</text>
</comment>
<dbReference type="InterPro" id="IPR014710">
    <property type="entry name" value="RmlC-like_jellyroll"/>
</dbReference>
<dbReference type="Gene3D" id="2.60.120.10">
    <property type="entry name" value="Jelly Rolls"/>
    <property type="match status" value="1"/>
</dbReference>
<dbReference type="Pfam" id="PF00027">
    <property type="entry name" value="cNMP_binding"/>
    <property type="match status" value="1"/>
</dbReference>
<dbReference type="GO" id="GO:0003677">
    <property type="term" value="F:DNA binding"/>
    <property type="evidence" value="ECO:0007669"/>
    <property type="project" value="UniProtKB-KW"/>
</dbReference>
<evidence type="ECO:0000259" key="6">
    <source>
        <dbReference type="PROSITE" id="PS51063"/>
    </source>
</evidence>
<evidence type="ECO:0000313" key="7">
    <source>
        <dbReference type="EMBL" id="MBB6488265.1"/>
    </source>
</evidence>
<proteinExistence type="predicted"/>
<evidence type="ECO:0000313" key="8">
    <source>
        <dbReference type="Proteomes" id="UP000565576"/>
    </source>
</evidence>
<keyword evidence="3" id="KW-0804">Transcription</keyword>
<dbReference type="GO" id="GO:0003700">
    <property type="term" value="F:DNA-binding transcription factor activity"/>
    <property type="evidence" value="ECO:0007669"/>
    <property type="project" value="InterPro"/>
</dbReference>
<dbReference type="InterPro" id="IPR018335">
    <property type="entry name" value="Tscrpt_reg_HTH_Crp-type_CS"/>
</dbReference>
<dbReference type="InterPro" id="IPR000595">
    <property type="entry name" value="cNMP-bd_dom"/>
</dbReference>
<protein>
    <submittedName>
        <fullName evidence="7">CRP/FNR family nitrogen fixation transcriptional regulator</fullName>
    </submittedName>
</protein>
<accession>A0A7X0IW38</accession>
<dbReference type="InterPro" id="IPR018490">
    <property type="entry name" value="cNMP-bd_dom_sf"/>
</dbReference>
<dbReference type="Pfam" id="PF13545">
    <property type="entry name" value="HTH_Crp_2"/>
    <property type="match status" value="1"/>
</dbReference>
<gene>
    <name evidence="7" type="ORF">GGD46_005579</name>
</gene>
<dbReference type="SMART" id="SM00419">
    <property type="entry name" value="HTH_CRP"/>
    <property type="match status" value="1"/>
</dbReference>
<dbReference type="SMART" id="SM00100">
    <property type="entry name" value="cNMP"/>
    <property type="match status" value="1"/>
</dbReference>
<dbReference type="CDD" id="cd00038">
    <property type="entry name" value="CAP_ED"/>
    <property type="match status" value="1"/>
</dbReference>
<dbReference type="AlphaFoldDB" id="A0A7X0IW38"/>
<evidence type="ECO:0000256" key="3">
    <source>
        <dbReference type="ARBA" id="ARBA00023163"/>
    </source>
</evidence>
<dbReference type="PROSITE" id="PS50042">
    <property type="entry name" value="CNMP_BINDING_3"/>
    <property type="match status" value="1"/>
</dbReference>
<dbReference type="InterPro" id="IPR036390">
    <property type="entry name" value="WH_DNA-bd_sf"/>
</dbReference>
<reference evidence="7 8" key="1">
    <citation type="submission" date="2020-08" db="EMBL/GenBank/DDBJ databases">
        <title>Genomic Encyclopedia of Type Strains, Phase IV (KMG-V): Genome sequencing to study the core and pangenomes of soil and plant-associated prokaryotes.</title>
        <authorList>
            <person name="Whitman W."/>
        </authorList>
    </citation>
    <scope>NUCLEOTIDE SEQUENCE [LARGE SCALE GENOMIC DNA]</scope>
    <source>
        <strain evidence="7 8">SEMIA 4060</strain>
    </source>
</reference>
<sequence length="246" mass="27185">MFTLSDKTEFIAPIRTGNLAPEHGEYQMQSKFMPAAQPWTSPTKIVGPQIGGAHIAVTYERGQEIYAQGGSADKCYRVSTGAVRVCRILSNGGRQVVSFHVAGEMFGFEAGSQHRYFAEALALTRIVAFEQGLAQQRHLPELLALALEAMERAQEHLLLIGRQSAIERVATFLLDLCERLGGTRQFRLAMSRQDIADYLALTIETVSRAMSELKEQSIISLRHARMVDIRKPDALRSLCGHVAGLS</sequence>